<keyword evidence="10" id="KW-1185">Reference proteome</keyword>
<feature type="domain" description="Plastocyanin-like" evidence="6">
    <location>
        <begin position="276"/>
        <end position="428"/>
    </location>
</feature>
<reference evidence="9" key="1">
    <citation type="submission" date="2023-04" db="EMBL/GenBank/DDBJ databases">
        <title>Black Yeasts Isolated from many extreme environments.</title>
        <authorList>
            <person name="Coleine C."/>
            <person name="Stajich J.E."/>
            <person name="Selbmann L."/>
        </authorList>
    </citation>
    <scope>NUCLEOTIDE SEQUENCE</scope>
    <source>
        <strain evidence="9">CCFEE 5312</strain>
    </source>
</reference>
<dbReference type="GO" id="GO:0005507">
    <property type="term" value="F:copper ion binding"/>
    <property type="evidence" value="ECO:0007669"/>
    <property type="project" value="InterPro"/>
</dbReference>
<dbReference type="PROSITE" id="PS00080">
    <property type="entry name" value="MULTICOPPER_OXIDASE2"/>
    <property type="match status" value="1"/>
</dbReference>
<feature type="domain" description="Plastocyanin-like" evidence="8">
    <location>
        <begin position="149"/>
        <end position="264"/>
    </location>
</feature>
<proteinExistence type="inferred from homology"/>
<keyword evidence="3" id="KW-0560">Oxidoreductase</keyword>
<dbReference type="CDD" id="cd13880">
    <property type="entry name" value="CuRO_2_MaLCC_like"/>
    <property type="match status" value="1"/>
</dbReference>
<dbReference type="InterPro" id="IPR045087">
    <property type="entry name" value="Cu-oxidase_fam"/>
</dbReference>
<evidence type="ECO:0000313" key="9">
    <source>
        <dbReference type="EMBL" id="KAK3056961.1"/>
    </source>
</evidence>
<evidence type="ECO:0000256" key="3">
    <source>
        <dbReference type="ARBA" id="ARBA00023002"/>
    </source>
</evidence>
<evidence type="ECO:0000259" key="6">
    <source>
        <dbReference type="Pfam" id="PF00394"/>
    </source>
</evidence>
<dbReference type="PROSITE" id="PS00079">
    <property type="entry name" value="MULTICOPPER_OXIDASE1"/>
    <property type="match status" value="1"/>
</dbReference>
<evidence type="ECO:0000259" key="7">
    <source>
        <dbReference type="Pfam" id="PF07731"/>
    </source>
</evidence>
<evidence type="ECO:0000256" key="4">
    <source>
        <dbReference type="ARBA" id="ARBA00023008"/>
    </source>
</evidence>
<dbReference type="SUPFAM" id="SSF49503">
    <property type="entry name" value="Cupredoxins"/>
    <property type="match status" value="3"/>
</dbReference>
<dbReference type="InterPro" id="IPR011707">
    <property type="entry name" value="Cu-oxidase-like_N"/>
</dbReference>
<dbReference type="FunFam" id="2.60.40.420:FF:000021">
    <property type="entry name" value="Extracellular dihydrogeodin oxidase/laccase"/>
    <property type="match status" value="1"/>
</dbReference>
<evidence type="ECO:0000313" key="10">
    <source>
        <dbReference type="Proteomes" id="UP001271007"/>
    </source>
</evidence>
<dbReference type="InterPro" id="IPR008972">
    <property type="entry name" value="Cupredoxin"/>
</dbReference>
<sequence>MESTSVTESSEATTTITITATLCSATSAVLNSTSLSLTQSTIGAAPYPSSAGNSSTSAGSSTTVVTALSSTIPAYGSVPSMNPLKNEQQVGDSILGTLQQPTFPKWLNNSDGQPYLTAPWGDRTTQNSDATIEANVPTTNVTRKYDFTISRSQISPDGVLRDVILVNGQFPGPAIEANWGDWIEVSIQNNITLPEEGTAMHWHGMLQRGSQWEDGTPSVSQCPIAPGHSYTYRFRAEVFGSSFYHAHYSAQYTAGVLGPMMVYGPWQSDYDVDLGPVILSDWNHIPYFSMVDNVVSPDGTIPPLSDAGLINGRGRFNCSNPSYSNSTDWLGSNLSSNLTWTCVDDAPLTSFSFQNSKTHRMRLMNTGADGVQKFSIDGHIMTVIATDYVPVTPYTTDIVTLGVGQRTDIIVTADQGASSSWWMRTSMPGQASCGGLGVPSTTDGSYPEVLAAIFYDAADRTLEPTSESSVAGDTSCSNQPLEITQPAYAIAPSANPYYQTVILGITLNSTGSFTFLINNQTYRANFNEPLLFSAANGTTSFPDNPEWNVYDFGANSTIVLNITNETPFYHPFHLHGHTFFVLDIGEGSAPPPTGGPPPGVTGPPTGAPPGAAPLVVNATVWDGSIVNPSNPMRRDVQMVPAGGYAAIQFEADSPGTWPFHCHSAWHISGGLGMNLITRASEIEGIPAGKRESTCDAWDAYTSRNVVDQIDSGS</sequence>
<dbReference type="InterPro" id="IPR002355">
    <property type="entry name" value="Cu_oxidase_Cu_BS"/>
</dbReference>
<dbReference type="AlphaFoldDB" id="A0AAJ0GG84"/>
<feature type="region of interest" description="Disordered" evidence="5">
    <location>
        <begin position="586"/>
        <end position="607"/>
    </location>
</feature>
<evidence type="ECO:0000256" key="5">
    <source>
        <dbReference type="SAM" id="MobiDB-lite"/>
    </source>
</evidence>
<dbReference type="PANTHER" id="PTHR11709:SF145">
    <property type="entry name" value="LCC1"/>
    <property type="match status" value="1"/>
</dbReference>
<feature type="domain" description="Plastocyanin-like" evidence="7">
    <location>
        <begin position="528"/>
        <end position="678"/>
    </location>
</feature>
<keyword evidence="2" id="KW-0479">Metal-binding</keyword>
<accession>A0AAJ0GG84</accession>
<dbReference type="EMBL" id="JAWDJX010000004">
    <property type="protein sequence ID" value="KAK3056961.1"/>
    <property type="molecule type" value="Genomic_DNA"/>
</dbReference>
<evidence type="ECO:0008006" key="11">
    <source>
        <dbReference type="Google" id="ProtNLM"/>
    </source>
</evidence>
<dbReference type="Gene3D" id="2.60.40.420">
    <property type="entry name" value="Cupredoxins - blue copper proteins"/>
    <property type="match status" value="3"/>
</dbReference>
<dbReference type="PANTHER" id="PTHR11709">
    <property type="entry name" value="MULTI-COPPER OXIDASE"/>
    <property type="match status" value="1"/>
</dbReference>
<dbReference type="GO" id="GO:0016491">
    <property type="term" value="F:oxidoreductase activity"/>
    <property type="evidence" value="ECO:0007669"/>
    <property type="project" value="UniProtKB-KW"/>
</dbReference>
<comment type="caution">
    <text evidence="9">The sequence shown here is derived from an EMBL/GenBank/DDBJ whole genome shotgun (WGS) entry which is preliminary data.</text>
</comment>
<dbReference type="Pfam" id="PF07732">
    <property type="entry name" value="Cu-oxidase_3"/>
    <property type="match status" value="1"/>
</dbReference>
<evidence type="ECO:0000256" key="2">
    <source>
        <dbReference type="ARBA" id="ARBA00022723"/>
    </source>
</evidence>
<feature type="compositionally biased region" description="Pro residues" evidence="5">
    <location>
        <begin position="589"/>
        <end position="607"/>
    </location>
</feature>
<comment type="similarity">
    <text evidence="1">Belongs to the multicopper oxidase family.</text>
</comment>
<name>A0AAJ0GG84_9PEZI</name>
<organism evidence="9 10">
    <name type="scientific">Extremus antarcticus</name>
    <dbReference type="NCBI Taxonomy" id="702011"/>
    <lineage>
        <taxon>Eukaryota</taxon>
        <taxon>Fungi</taxon>
        <taxon>Dikarya</taxon>
        <taxon>Ascomycota</taxon>
        <taxon>Pezizomycotina</taxon>
        <taxon>Dothideomycetes</taxon>
        <taxon>Dothideomycetidae</taxon>
        <taxon>Mycosphaerellales</taxon>
        <taxon>Extremaceae</taxon>
        <taxon>Extremus</taxon>
    </lineage>
</organism>
<dbReference type="Proteomes" id="UP001271007">
    <property type="component" value="Unassembled WGS sequence"/>
</dbReference>
<gene>
    <name evidence="9" type="ORF">LTR09_001999</name>
</gene>
<dbReference type="Pfam" id="PF07731">
    <property type="entry name" value="Cu-oxidase_2"/>
    <property type="match status" value="1"/>
</dbReference>
<dbReference type="CDD" id="cd13854">
    <property type="entry name" value="CuRO_1_MaLCC_like"/>
    <property type="match status" value="1"/>
</dbReference>
<dbReference type="InterPro" id="IPR011706">
    <property type="entry name" value="Cu-oxidase_C"/>
</dbReference>
<protein>
    <recommendedName>
        <fullName evidence="11">Multicopper oxidase</fullName>
    </recommendedName>
</protein>
<dbReference type="Pfam" id="PF00394">
    <property type="entry name" value="Cu-oxidase"/>
    <property type="match status" value="1"/>
</dbReference>
<keyword evidence="4" id="KW-0186">Copper</keyword>
<dbReference type="CDD" id="cd13901">
    <property type="entry name" value="CuRO_3_MaLCC_like"/>
    <property type="match status" value="1"/>
</dbReference>
<dbReference type="InterPro" id="IPR001117">
    <property type="entry name" value="Cu-oxidase_2nd"/>
</dbReference>
<evidence type="ECO:0000259" key="8">
    <source>
        <dbReference type="Pfam" id="PF07732"/>
    </source>
</evidence>
<evidence type="ECO:0000256" key="1">
    <source>
        <dbReference type="ARBA" id="ARBA00010609"/>
    </source>
</evidence>
<dbReference type="InterPro" id="IPR033138">
    <property type="entry name" value="Cu_oxidase_CS"/>
</dbReference>